<dbReference type="InterPro" id="IPR019819">
    <property type="entry name" value="Carboxylesterase_B_CS"/>
</dbReference>
<keyword evidence="6" id="KW-1185">Reference proteome</keyword>
<feature type="non-terminal residue" evidence="5">
    <location>
        <position position="1"/>
    </location>
</feature>
<dbReference type="SUPFAM" id="SSF53474">
    <property type="entry name" value="alpha/beta-Hydrolases"/>
    <property type="match status" value="1"/>
</dbReference>
<sequence>QVLAFDVKRIAEQNHPTVTIKNGTYIGTHNSHYSVNSFLGIPFSQPPIGDLRLAHPVSLNTSFSGTRNATELQPACIQFAAATIDRPISEDCLTLNIYQPSGFEHEDLPVLVWIYGGGYIQGSNSDPRYNLTFIVNNSIKAKKPIIAIAINYRLNGFGFLGGPALRDQGLANLGLRDQRLALHWIQENIKSFGGDASKVTIWGQSAGAGSVGAQLLAYGGRNDSLFRGAITDSGGPLGVQGPSNATQLSTWNHILNSTGCAESSDPVVCLRGVSLDKLISAVNSSSLSFGPVYDGDFLPTYNSAQVSSGDFLKVPLITGSNTDEGTEFVGSASYIGALPAVSYPDEASFLQVVNSSLVNPALTQNALAVISALYPDIPAIGAPHTHIGRLNSTFGSQYARVASFSGDAKIIAGRRFTAQQWAKHGVPVYSYRFNQWPIGGLPDTTGTTHFTEIPLVMDDEPGNGYKAPWYPAGSEYSGMDANFTALAHLMSKYFFIPGSRANKPSVESTKIETDLPRSHVDLIRP</sequence>
<dbReference type="OrthoDB" id="4358603at2759"/>
<protein>
    <recommendedName>
        <fullName evidence="3">Carboxylic ester hydrolase</fullName>
        <ecNumber evidence="3">3.1.1.-</ecNumber>
    </recommendedName>
</protein>
<dbReference type="Gene3D" id="3.40.50.1820">
    <property type="entry name" value="alpha/beta hydrolase"/>
    <property type="match status" value="1"/>
</dbReference>
<gene>
    <name evidence="5" type="ORF">N7456_003717</name>
</gene>
<dbReference type="InterPro" id="IPR002018">
    <property type="entry name" value="CarbesteraseB"/>
</dbReference>
<proteinExistence type="inferred from homology"/>
<dbReference type="GO" id="GO:0072330">
    <property type="term" value="P:monocarboxylic acid biosynthetic process"/>
    <property type="evidence" value="ECO:0007669"/>
    <property type="project" value="UniProtKB-ARBA"/>
</dbReference>
<reference evidence="5" key="2">
    <citation type="journal article" date="2023" name="IMA Fungus">
        <title>Comparative genomic study of the Penicillium genus elucidates a diverse pangenome and 15 lateral gene transfer events.</title>
        <authorList>
            <person name="Petersen C."/>
            <person name="Sorensen T."/>
            <person name="Nielsen M.R."/>
            <person name="Sondergaard T.E."/>
            <person name="Sorensen J.L."/>
            <person name="Fitzpatrick D.A."/>
            <person name="Frisvad J.C."/>
            <person name="Nielsen K.L."/>
        </authorList>
    </citation>
    <scope>NUCLEOTIDE SEQUENCE</scope>
    <source>
        <strain evidence="5">IBT 30069</strain>
    </source>
</reference>
<dbReference type="PANTHER" id="PTHR43918:SF4">
    <property type="entry name" value="CARBOXYLIC ESTER HYDROLASE"/>
    <property type="match status" value="1"/>
</dbReference>
<dbReference type="GO" id="GO:0052689">
    <property type="term" value="F:carboxylic ester hydrolase activity"/>
    <property type="evidence" value="ECO:0007669"/>
    <property type="project" value="TreeGrafter"/>
</dbReference>
<evidence type="ECO:0000313" key="6">
    <source>
        <dbReference type="Proteomes" id="UP001149165"/>
    </source>
</evidence>
<organism evidence="5 6">
    <name type="scientific">Penicillium angulare</name>
    <dbReference type="NCBI Taxonomy" id="116970"/>
    <lineage>
        <taxon>Eukaryota</taxon>
        <taxon>Fungi</taxon>
        <taxon>Dikarya</taxon>
        <taxon>Ascomycota</taxon>
        <taxon>Pezizomycotina</taxon>
        <taxon>Eurotiomycetes</taxon>
        <taxon>Eurotiomycetidae</taxon>
        <taxon>Eurotiales</taxon>
        <taxon>Aspergillaceae</taxon>
        <taxon>Penicillium</taxon>
    </lineage>
</organism>
<dbReference type="PANTHER" id="PTHR43918">
    <property type="entry name" value="ACETYLCHOLINESTERASE"/>
    <property type="match status" value="1"/>
</dbReference>
<evidence type="ECO:0000256" key="1">
    <source>
        <dbReference type="ARBA" id="ARBA00005964"/>
    </source>
</evidence>
<dbReference type="Proteomes" id="UP001149165">
    <property type="component" value="Unassembled WGS sequence"/>
</dbReference>
<dbReference type="Pfam" id="PF00135">
    <property type="entry name" value="COesterase"/>
    <property type="match status" value="1"/>
</dbReference>
<dbReference type="PROSITE" id="PS00122">
    <property type="entry name" value="CARBOXYLESTERASE_B_1"/>
    <property type="match status" value="1"/>
</dbReference>
<dbReference type="InterPro" id="IPR029058">
    <property type="entry name" value="AB_hydrolase_fold"/>
</dbReference>
<evidence type="ECO:0000256" key="3">
    <source>
        <dbReference type="RuleBase" id="RU361235"/>
    </source>
</evidence>
<evidence type="ECO:0000256" key="2">
    <source>
        <dbReference type="ARBA" id="ARBA00022801"/>
    </source>
</evidence>
<reference evidence="5" key="1">
    <citation type="submission" date="2022-11" db="EMBL/GenBank/DDBJ databases">
        <authorList>
            <person name="Petersen C."/>
        </authorList>
    </citation>
    <scope>NUCLEOTIDE SEQUENCE</scope>
    <source>
        <strain evidence="5">IBT 30069</strain>
    </source>
</reference>
<dbReference type="AlphaFoldDB" id="A0A9W9KJ05"/>
<dbReference type="InterPro" id="IPR050654">
    <property type="entry name" value="AChE-related_enzymes"/>
</dbReference>
<accession>A0A9W9KJ05</accession>
<feature type="domain" description="Carboxylesterase type B" evidence="4">
    <location>
        <begin position="15"/>
        <end position="464"/>
    </location>
</feature>
<dbReference type="EMBL" id="JAPQKH010000003">
    <property type="protein sequence ID" value="KAJ5107042.1"/>
    <property type="molecule type" value="Genomic_DNA"/>
</dbReference>
<keyword evidence="2 3" id="KW-0378">Hydrolase</keyword>
<name>A0A9W9KJ05_9EURO</name>
<comment type="similarity">
    <text evidence="1 3">Belongs to the type-B carboxylesterase/lipase family.</text>
</comment>
<dbReference type="InterPro" id="IPR019826">
    <property type="entry name" value="Carboxylesterase_B_AS"/>
</dbReference>
<dbReference type="PROSITE" id="PS00941">
    <property type="entry name" value="CARBOXYLESTERASE_B_2"/>
    <property type="match status" value="1"/>
</dbReference>
<evidence type="ECO:0000313" key="5">
    <source>
        <dbReference type="EMBL" id="KAJ5107042.1"/>
    </source>
</evidence>
<evidence type="ECO:0000259" key="4">
    <source>
        <dbReference type="Pfam" id="PF00135"/>
    </source>
</evidence>
<dbReference type="GO" id="GO:0017000">
    <property type="term" value="P:antibiotic biosynthetic process"/>
    <property type="evidence" value="ECO:0007669"/>
    <property type="project" value="UniProtKB-ARBA"/>
</dbReference>
<comment type="caution">
    <text evidence="5">The sequence shown here is derived from an EMBL/GenBank/DDBJ whole genome shotgun (WGS) entry which is preliminary data.</text>
</comment>
<dbReference type="EC" id="3.1.1.-" evidence="3"/>